<dbReference type="PROSITE" id="PS51257">
    <property type="entry name" value="PROKAR_LIPOPROTEIN"/>
    <property type="match status" value="1"/>
</dbReference>
<evidence type="ECO:0008006" key="4">
    <source>
        <dbReference type="Google" id="ProtNLM"/>
    </source>
</evidence>
<proteinExistence type="predicted"/>
<dbReference type="Proteomes" id="UP000316714">
    <property type="component" value="Unassembled WGS sequence"/>
</dbReference>
<evidence type="ECO:0000313" key="2">
    <source>
        <dbReference type="EMBL" id="TWT35928.1"/>
    </source>
</evidence>
<organism evidence="2 3">
    <name type="scientific">Posidoniimonas corsicana</name>
    <dbReference type="NCBI Taxonomy" id="1938618"/>
    <lineage>
        <taxon>Bacteria</taxon>
        <taxon>Pseudomonadati</taxon>
        <taxon>Planctomycetota</taxon>
        <taxon>Planctomycetia</taxon>
        <taxon>Pirellulales</taxon>
        <taxon>Lacipirellulaceae</taxon>
        <taxon>Posidoniimonas</taxon>
    </lineage>
</organism>
<keyword evidence="1" id="KW-0732">Signal</keyword>
<sequence precursor="true">MSKVSNGVASRALTLLLTAAVGLAVGCGGGGGKTAKVAGQVTIGGKPLPADAQGTVSFAKADDIEATPAVAPIQNGRYEAANAPTGTVQVVFDIYTEGPPKVSQRTGEEYRERTSLVPAQQAAGQQVTIDGDNESLDFNL</sequence>
<accession>A0A5C5VBJ6</accession>
<reference evidence="2 3" key="1">
    <citation type="submission" date="2019-02" db="EMBL/GenBank/DDBJ databases">
        <title>Deep-cultivation of Planctomycetes and their phenomic and genomic characterization uncovers novel biology.</title>
        <authorList>
            <person name="Wiegand S."/>
            <person name="Jogler M."/>
            <person name="Boedeker C."/>
            <person name="Pinto D."/>
            <person name="Vollmers J."/>
            <person name="Rivas-Marin E."/>
            <person name="Kohn T."/>
            <person name="Peeters S.H."/>
            <person name="Heuer A."/>
            <person name="Rast P."/>
            <person name="Oberbeckmann S."/>
            <person name="Bunk B."/>
            <person name="Jeske O."/>
            <person name="Meyerdierks A."/>
            <person name="Storesund J.E."/>
            <person name="Kallscheuer N."/>
            <person name="Luecker S."/>
            <person name="Lage O.M."/>
            <person name="Pohl T."/>
            <person name="Merkel B.J."/>
            <person name="Hornburger P."/>
            <person name="Mueller R.-W."/>
            <person name="Bruemmer F."/>
            <person name="Labrenz M."/>
            <person name="Spormann A.M."/>
            <person name="Op Den Camp H."/>
            <person name="Overmann J."/>
            <person name="Amann R."/>
            <person name="Jetten M.S.M."/>
            <person name="Mascher T."/>
            <person name="Medema M.H."/>
            <person name="Devos D.P."/>
            <person name="Kaster A.-K."/>
            <person name="Ovreas L."/>
            <person name="Rohde M."/>
            <person name="Galperin M.Y."/>
            <person name="Jogler C."/>
        </authorList>
    </citation>
    <scope>NUCLEOTIDE SEQUENCE [LARGE SCALE GENOMIC DNA]</scope>
    <source>
        <strain evidence="2 3">KOR34</strain>
    </source>
</reference>
<dbReference type="AlphaFoldDB" id="A0A5C5VBJ6"/>
<feature type="signal peptide" evidence="1">
    <location>
        <begin position="1"/>
        <end position="24"/>
    </location>
</feature>
<dbReference type="EMBL" id="SIHJ01000001">
    <property type="protein sequence ID" value="TWT35928.1"/>
    <property type="molecule type" value="Genomic_DNA"/>
</dbReference>
<gene>
    <name evidence="2" type="ORF">KOR34_08250</name>
</gene>
<protein>
    <recommendedName>
        <fullName evidence="4">Carboxypeptidase regulatory-like domain-containing protein</fullName>
    </recommendedName>
</protein>
<name>A0A5C5VBJ6_9BACT</name>
<feature type="chain" id="PRO_5022810656" description="Carboxypeptidase regulatory-like domain-containing protein" evidence="1">
    <location>
        <begin position="25"/>
        <end position="140"/>
    </location>
</feature>
<keyword evidence="3" id="KW-1185">Reference proteome</keyword>
<evidence type="ECO:0000313" key="3">
    <source>
        <dbReference type="Proteomes" id="UP000316714"/>
    </source>
</evidence>
<comment type="caution">
    <text evidence="2">The sequence shown here is derived from an EMBL/GenBank/DDBJ whole genome shotgun (WGS) entry which is preliminary data.</text>
</comment>
<evidence type="ECO:0000256" key="1">
    <source>
        <dbReference type="SAM" id="SignalP"/>
    </source>
</evidence>